<sequence length="93" mass="10383">MSSAVKRKTVCELLNNVVFSEERNIFNSPISDGELDEALDCLKTDKSKGADNIYYEFLKRLAPDARKVLVKFSTSYGKKGVFHMGKGCPFSVV</sequence>
<dbReference type="AlphaFoldDB" id="A0AAV4RSL9"/>
<organism evidence="1 2">
    <name type="scientific">Caerostris extrusa</name>
    <name type="common">Bark spider</name>
    <name type="synonym">Caerostris bankana</name>
    <dbReference type="NCBI Taxonomy" id="172846"/>
    <lineage>
        <taxon>Eukaryota</taxon>
        <taxon>Metazoa</taxon>
        <taxon>Ecdysozoa</taxon>
        <taxon>Arthropoda</taxon>
        <taxon>Chelicerata</taxon>
        <taxon>Arachnida</taxon>
        <taxon>Araneae</taxon>
        <taxon>Araneomorphae</taxon>
        <taxon>Entelegynae</taxon>
        <taxon>Araneoidea</taxon>
        <taxon>Araneidae</taxon>
        <taxon>Caerostris</taxon>
    </lineage>
</organism>
<proteinExistence type="predicted"/>
<gene>
    <name evidence="1" type="ORF">CEXT_631511</name>
</gene>
<protein>
    <submittedName>
        <fullName evidence="1">Uncharacterized protein</fullName>
    </submittedName>
</protein>
<keyword evidence="2" id="KW-1185">Reference proteome</keyword>
<evidence type="ECO:0000313" key="1">
    <source>
        <dbReference type="EMBL" id="GIY25328.1"/>
    </source>
</evidence>
<dbReference type="EMBL" id="BPLR01008523">
    <property type="protein sequence ID" value="GIY25328.1"/>
    <property type="molecule type" value="Genomic_DNA"/>
</dbReference>
<name>A0AAV4RSL9_CAEEX</name>
<reference evidence="1 2" key="1">
    <citation type="submission" date="2021-06" db="EMBL/GenBank/DDBJ databases">
        <title>Caerostris extrusa draft genome.</title>
        <authorList>
            <person name="Kono N."/>
            <person name="Arakawa K."/>
        </authorList>
    </citation>
    <scope>NUCLEOTIDE SEQUENCE [LARGE SCALE GENOMIC DNA]</scope>
</reference>
<evidence type="ECO:0000313" key="2">
    <source>
        <dbReference type="Proteomes" id="UP001054945"/>
    </source>
</evidence>
<comment type="caution">
    <text evidence="1">The sequence shown here is derived from an EMBL/GenBank/DDBJ whole genome shotgun (WGS) entry which is preliminary data.</text>
</comment>
<dbReference type="Proteomes" id="UP001054945">
    <property type="component" value="Unassembled WGS sequence"/>
</dbReference>
<accession>A0AAV4RSL9</accession>